<feature type="region of interest" description="Disordered" evidence="2">
    <location>
        <begin position="617"/>
        <end position="654"/>
    </location>
</feature>
<feature type="short sequence motif" description="TFG box" evidence="1">
    <location>
        <begin position="601"/>
        <end position="621"/>
    </location>
</feature>
<dbReference type="InterPro" id="IPR010920">
    <property type="entry name" value="LSM_dom_sf"/>
</dbReference>
<name>A0ABD2YYG2_9GENT</name>
<dbReference type="Pfam" id="PF12701">
    <property type="entry name" value="LSM14"/>
    <property type="match status" value="1"/>
</dbReference>
<dbReference type="SMART" id="SM01199">
    <property type="entry name" value="FDF"/>
    <property type="match status" value="1"/>
</dbReference>
<feature type="compositionally biased region" description="Basic residues" evidence="2">
    <location>
        <begin position="643"/>
        <end position="654"/>
    </location>
</feature>
<dbReference type="PROSITE" id="PS52002">
    <property type="entry name" value="SM"/>
    <property type="match status" value="1"/>
</dbReference>
<dbReference type="Proteomes" id="UP001630127">
    <property type="component" value="Unassembled WGS sequence"/>
</dbReference>
<dbReference type="InterPro" id="IPR025762">
    <property type="entry name" value="DFDF"/>
</dbReference>
<organism evidence="6 7">
    <name type="scientific">Cinchona calisaya</name>
    <dbReference type="NCBI Taxonomy" id="153742"/>
    <lineage>
        <taxon>Eukaryota</taxon>
        <taxon>Viridiplantae</taxon>
        <taxon>Streptophyta</taxon>
        <taxon>Embryophyta</taxon>
        <taxon>Tracheophyta</taxon>
        <taxon>Spermatophyta</taxon>
        <taxon>Magnoliopsida</taxon>
        <taxon>eudicotyledons</taxon>
        <taxon>Gunneridae</taxon>
        <taxon>Pentapetalae</taxon>
        <taxon>asterids</taxon>
        <taxon>lamiids</taxon>
        <taxon>Gentianales</taxon>
        <taxon>Rubiaceae</taxon>
        <taxon>Cinchonoideae</taxon>
        <taxon>Cinchoneae</taxon>
        <taxon>Cinchona</taxon>
    </lineage>
</organism>
<evidence type="ECO:0000259" key="3">
    <source>
        <dbReference type="PROSITE" id="PS51512"/>
    </source>
</evidence>
<dbReference type="Pfam" id="PF09532">
    <property type="entry name" value="FDF"/>
    <property type="match status" value="1"/>
</dbReference>
<dbReference type="PANTHER" id="PTHR13586">
    <property type="entry name" value="SCD6 PROTEIN-RELATED"/>
    <property type="match status" value="1"/>
</dbReference>
<dbReference type="EMBL" id="JBJUIK010000011">
    <property type="protein sequence ID" value="KAL3512301.1"/>
    <property type="molecule type" value="Genomic_DNA"/>
</dbReference>
<dbReference type="InterPro" id="IPR025609">
    <property type="entry name" value="Lsm14-like_N"/>
</dbReference>
<accession>A0ABD2YYG2</accession>
<dbReference type="SUPFAM" id="SSF50182">
    <property type="entry name" value="Sm-like ribonucleoproteins"/>
    <property type="match status" value="1"/>
</dbReference>
<evidence type="ECO:0000259" key="4">
    <source>
        <dbReference type="PROSITE" id="PS51536"/>
    </source>
</evidence>
<comment type="caution">
    <text evidence="6">The sequence shown here is derived from an EMBL/GenBank/DDBJ whole genome shotgun (WGS) entry which is preliminary data.</text>
</comment>
<dbReference type="InterPro" id="IPR025768">
    <property type="entry name" value="TFG_box"/>
</dbReference>
<protein>
    <submittedName>
        <fullName evidence="6">Uncharacterized protein</fullName>
    </submittedName>
</protein>
<evidence type="ECO:0000313" key="6">
    <source>
        <dbReference type="EMBL" id="KAL3512301.1"/>
    </source>
</evidence>
<feature type="domain" description="Sm" evidence="5">
    <location>
        <begin position="11"/>
        <end position="93"/>
    </location>
</feature>
<keyword evidence="7" id="KW-1185">Reference proteome</keyword>
<dbReference type="AlphaFoldDB" id="A0ABD2YYG2"/>
<feature type="region of interest" description="Disordered" evidence="2">
    <location>
        <begin position="336"/>
        <end position="362"/>
    </location>
</feature>
<feature type="domain" description="DFDF" evidence="3">
    <location>
        <begin position="511"/>
        <end position="547"/>
    </location>
</feature>
<dbReference type="Gene3D" id="2.30.30.100">
    <property type="match status" value="1"/>
</dbReference>
<sequence>MAAAPPAATDADECEADSYIGSLISLISKADIRYEGILYQFNAKESTIALRNVKSFGTEGRKDGSQVAPSDRVYDYIYFRGSDIKDLQVKSFPPVQSTPTVPDDPAIIQTHHSVPPHTTISSAPLSDLGGTNLSSNAHMGNQVLPFQGNMNPFPLMEVSRSWTSVVSSPPINLNGPAMQSYWPGFNELPGVNSHFQQQAFPPPPQGLFLPNPIQKQLPHPSMNPSLAGNALNFAELPHTLLPPVCTGSLNLISTVSPPSAVRYSPIPISTLFSNISSRMSNNVSNSVPTEMADSGSLVVSSPLTTSDMKSVMPVTDQAKSILGPAPFPMINKSTSSFGGSTSASHGKASVVPPATPGSHWQQGLVEPSSSCYLKAENDKIILASASNLQPSDSQNFEELALGLPKLPVKKKHEGVSSSYCGSKHLGQGCGDMIDGDMLHHYQSTRGYVKGRARGNVPNRTASHNYQSYRGHPVGRRSGIGTASYHRHVTRCLGRQNSRNTVAPYYLTPAWGGSEAVTNFGEDFDFEAMNEKFNKEEIWGHLGKTKQAGSDDKTQDEKEGDGREAADESEDGLPKLVHKYGYCKEDFFDSLSCAALDGKSGRGKMKFSELRKMDADTFGEIPQPSRGGVSQGFNHGREYDNAGKGRKKTVWNRVT</sequence>
<evidence type="ECO:0000256" key="1">
    <source>
        <dbReference type="PROSITE-ProRule" id="PRU00869"/>
    </source>
</evidence>
<proteinExistence type="predicted"/>
<dbReference type="PROSITE" id="PS51536">
    <property type="entry name" value="TFG"/>
    <property type="match status" value="1"/>
</dbReference>
<dbReference type="InterPro" id="IPR019050">
    <property type="entry name" value="FDF_dom"/>
</dbReference>
<reference evidence="6 7" key="1">
    <citation type="submission" date="2024-11" db="EMBL/GenBank/DDBJ databases">
        <title>A near-complete genome assembly of Cinchona calisaya.</title>
        <authorList>
            <person name="Lian D.C."/>
            <person name="Zhao X.W."/>
            <person name="Wei L."/>
        </authorList>
    </citation>
    <scope>NUCLEOTIDE SEQUENCE [LARGE SCALE GENOMIC DNA]</scope>
    <source>
        <tissue evidence="6">Nenye</tissue>
    </source>
</reference>
<dbReference type="SMART" id="SM01271">
    <property type="entry name" value="LSM14"/>
    <property type="match status" value="1"/>
</dbReference>
<dbReference type="PANTHER" id="PTHR13586:SF14">
    <property type="entry name" value="PROTEIN DECAPPING 5-LIKE"/>
    <property type="match status" value="1"/>
</dbReference>
<evidence type="ECO:0000313" key="7">
    <source>
        <dbReference type="Proteomes" id="UP001630127"/>
    </source>
</evidence>
<dbReference type="PROSITE" id="PS51512">
    <property type="entry name" value="DFDF"/>
    <property type="match status" value="1"/>
</dbReference>
<gene>
    <name evidence="6" type="ORF">ACH5RR_025018</name>
</gene>
<evidence type="ECO:0000256" key="2">
    <source>
        <dbReference type="SAM" id="MobiDB-lite"/>
    </source>
</evidence>
<feature type="compositionally biased region" description="Basic and acidic residues" evidence="2">
    <location>
        <begin position="548"/>
        <end position="565"/>
    </location>
</feature>
<feature type="region of interest" description="Disordered" evidence="2">
    <location>
        <begin position="539"/>
        <end position="570"/>
    </location>
</feature>
<evidence type="ECO:0000259" key="5">
    <source>
        <dbReference type="PROSITE" id="PS52002"/>
    </source>
</evidence>
<dbReference type="InterPro" id="IPR047575">
    <property type="entry name" value="Sm"/>
</dbReference>
<dbReference type="CDD" id="cd01736">
    <property type="entry name" value="LSm14_N"/>
    <property type="match status" value="1"/>
</dbReference>
<feature type="domain" description="TFG box profile" evidence="4">
    <location>
        <begin position="601"/>
        <end position="621"/>
    </location>
</feature>